<dbReference type="Proteomes" id="UP000658656">
    <property type="component" value="Unassembled WGS sequence"/>
</dbReference>
<accession>A0A8H9IWD1</accession>
<keyword evidence="5" id="KW-1185">Reference proteome</keyword>
<evidence type="ECO:0000256" key="3">
    <source>
        <dbReference type="ARBA" id="ARBA00038455"/>
    </source>
</evidence>
<dbReference type="CDD" id="cd00377">
    <property type="entry name" value="ICL_PEPM"/>
    <property type="match status" value="1"/>
</dbReference>
<sequence length="303" mass="33543">MWTNAVSNEFRRGRLRELLAAGRRLRLIEVHNPVSAIIAEYANALDQDSSRSLEFDGFWSSSLADSTSFGLPDIELLGPRKRLENIQDIFTVTTKPLVMDGDTGGPVEHFEYTVRDLERAGVSAVVIEDKTGLKRNSLLGTSVEQRSAPVAEFCEKIKRGKAAQTTRDFMIIARIESLILGQGMPEALHRANAYVDAGADGIMIHSREESPREVLEFAAEFRQVHPAVPLVSVPTTYNSVRAGELQEAGFDVVIYANHMMRAALRAMVEVSREILRHDRTAEVESRCLGIDAILSLPERGVAV</sequence>
<name>A0A8H9IWD1_9PSEU</name>
<evidence type="ECO:0000313" key="4">
    <source>
        <dbReference type="EMBL" id="GHF69857.1"/>
    </source>
</evidence>
<dbReference type="PANTHER" id="PTHR42905:SF7">
    <property type="entry name" value="PHOSPHOENOLPYRUVATE PHOSPHOMUTASE"/>
    <property type="match status" value="1"/>
</dbReference>
<proteinExistence type="inferred from homology"/>
<dbReference type="GO" id="GO:0050188">
    <property type="term" value="F:phosphoenolpyruvate mutase activity"/>
    <property type="evidence" value="ECO:0007669"/>
    <property type="project" value="UniProtKB-EC"/>
</dbReference>
<dbReference type="Pfam" id="PF13714">
    <property type="entry name" value="PEP_mutase"/>
    <property type="match status" value="1"/>
</dbReference>
<dbReference type="InterPro" id="IPR012698">
    <property type="entry name" value="PEnolPyrv_PMutase_core"/>
</dbReference>
<dbReference type="InterPro" id="IPR039556">
    <property type="entry name" value="ICL/PEPM"/>
</dbReference>
<dbReference type="Gene3D" id="3.20.20.60">
    <property type="entry name" value="Phosphoenolpyruvate-binding domains"/>
    <property type="match status" value="1"/>
</dbReference>
<evidence type="ECO:0000313" key="5">
    <source>
        <dbReference type="Proteomes" id="UP000658656"/>
    </source>
</evidence>
<gene>
    <name evidence="4" type="ORF">GCM10017566_49470</name>
</gene>
<dbReference type="SUPFAM" id="SSF51621">
    <property type="entry name" value="Phosphoenolpyruvate/pyruvate domain"/>
    <property type="match status" value="1"/>
</dbReference>
<dbReference type="InterPro" id="IPR015813">
    <property type="entry name" value="Pyrv/PenolPyrv_kinase-like_dom"/>
</dbReference>
<protein>
    <recommendedName>
        <fullName evidence="2">phosphoenolpyruvate mutase</fullName>
        <ecNumber evidence="2">5.4.2.9</ecNumber>
    </recommendedName>
</protein>
<reference evidence="4" key="2">
    <citation type="submission" date="2020-09" db="EMBL/GenBank/DDBJ databases">
        <authorList>
            <person name="Sun Q."/>
            <person name="Zhou Y."/>
        </authorList>
    </citation>
    <scope>NUCLEOTIDE SEQUENCE</scope>
    <source>
        <strain evidence="4">CGMCC 4.7679</strain>
    </source>
</reference>
<keyword evidence="4" id="KW-0670">Pyruvate</keyword>
<keyword evidence="1" id="KW-0413">Isomerase</keyword>
<reference evidence="4" key="1">
    <citation type="journal article" date="2014" name="Int. J. Syst. Evol. Microbiol.">
        <title>Complete genome sequence of Corynebacterium casei LMG S-19264T (=DSM 44701T), isolated from a smear-ripened cheese.</title>
        <authorList>
            <consortium name="US DOE Joint Genome Institute (JGI-PGF)"/>
            <person name="Walter F."/>
            <person name="Albersmeier A."/>
            <person name="Kalinowski J."/>
            <person name="Ruckert C."/>
        </authorList>
    </citation>
    <scope>NUCLEOTIDE SEQUENCE</scope>
    <source>
        <strain evidence="4">CGMCC 4.7679</strain>
    </source>
</reference>
<dbReference type="EC" id="5.4.2.9" evidence="2"/>
<dbReference type="NCBIfam" id="TIGR02320">
    <property type="entry name" value="PEP_mutase"/>
    <property type="match status" value="1"/>
</dbReference>
<comment type="similarity">
    <text evidence="3">Belongs to the isocitrate lyase/PEP mutase superfamily. PEP mutase family.</text>
</comment>
<organism evidence="4 5">
    <name type="scientific">Amycolatopsis bartoniae</name>
    <dbReference type="NCBI Taxonomy" id="941986"/>
    <lineage>
        <taxon>Bacteria</taxon>
        <taxon>Bacillati</taxon>
        <taxon>Actinomycetota</taxon>
        <taxon>Actinomycetes</taxon>
        <taxon>Pseudonocardiales</taxon>
        <taxon>Pseudonocardiaceae</taxon>
        <taxon>Amycolatopsis</taxon>
    </lineage>
</organism>
<evidence type="ECO:0000256" key="1">
    <source>
        <dbReference type="ARBA" id="ARBA00023235"/>
    </source>
</evidence>
<dbReference type="PANTHER" id="PTHR42905">
    <property type="entry name" value="PHOSPHOENOLPYRUVATE CARBOXYLASE"/>
    <property type="match status" value="1"/>
</dbReference>
<dbReference type="AlphaFoldDB" id="A0A8H9IWD1"/>
<dbReference type="InterPro" id="IPR040442">
    <property type="entry name" value="Pyrv_kinase-like_dom_sf"/>
</dbReference>
<dbReference type="EMBL" id="BNAV01000008">
    <property type="protein sequence ID" value="GHF69857.1"/>
    <property type="molecule type" value="Genomic_DNA"/>
</dbReference>
<evidence type="ECO:0000256" key="2">
    <source>
        <dbReference type="ARBA" id="ARBA00024063"/>
    </source>
</evidence>
<comment type="caution">
    <text evidence="4">The sequence shown here is derived from an EMBL/GenBank/DDBJ whole genome shotgun (WGS) entry which is preliminary data.</text>
</comment>